<dbReference type="RefSeq" id="WP_016828464.1">
    <property type="nucleotide sequence ID" value="NZ_CP023700.1"/>
</dbReference>
<dbReference type="EMBL" id="CP023700">
    <property type="protein sequence ID" value="QEU83407.1"/>
    <property type="molecule type" value="Genomic_DNA"/>
</dbReference>
<accession>A0ABX6A7N3</accession>
<organism evidence="1 2">
    <name type="scientific">Streptomyces viridosporus T7A</name>
    <dbReference type="NCBI Taxonomy" id="665577"/>
    <lineage>
        <taxon>Bacteria</taxon>
        <taxon>Bacillati</taxon>
        <taxon>Actinomycetota</taxon>
        <taxon>Actinomycetes</taxon>
        <taxon>Kitasatosporales</taxon>
        <taxon>Streptomycetaceae</taxon>
        <taxon>Streptomyces</taxon>
    </lineage>
</organism>
<proteinExistence type="predicted"/>
<keyword evidence="2" id="KW-1185">Reference proteome</keyword>
<name>A0ABX6A7N3_STRVD</name>
<protein>
    <submittedName>
        <fullName evidence="1">Uncharacterized protein</fullName>
    </submittedName>
</protein>
<gene>
    <name evidence="1" type="ORF">CP969_00350</name>
</gene>
<sequence>MLRDETQAISVAAESVPSLFYKFDKTFDFSVSSALHNGHPAGNLRALGQGWADGLDPLARAHGVDIA</sequence>
<reference evidence="1 2" key="1">
    <citation type="submission" date="2017-09" db="EMBL/GenBank/DDBJ databases">
        <authorList>
            <person name="Lee N."/>
            <person name="Cho B.-K."/>
        </authorList>
    </citation>
    <scope>NUCLEOTIDE SEQUENCE [LARGE SCALE GENOMIC DNA]</scope>
    <source>
        <strain evidence="1 2">ATCC 39115</strain>
    </source>
</reference>
<dbReference type="Proteomes" id="UP000327143">
    <property type="component" value="Chromosome"/>
</dbReference>
<evidence type="ECO:0000313" key="2">
    <source>
        <dbReference type="Proteomes" id="UP000327143"/>
    </source>
</evidence>
<evidence type="ECO:0000313" key="1">
    <source>
        <dbReference type="EMBL" id="QEU83407.1"/>
    </source>
</evidence>